<dbReference type="InterPro" id="IPR014762">
    <property type="entry name" value="DNA_mismatch_repair_CS"/>
</dbReference>
<dbReference type="HOGENOM" id="CLU_004131_4_1_9"/>
<feature type="domain" description="DNA mismatch repair protein S5" evidence="6">
    <location>
        <begin position="209"/>
        <end position="327"/>
    </location>
</feature>
<dbReference type="InterPro" id="IPR020568">
    <property type="entry name" value="Ribosomal_Su5_D2-typ_SF"/>
</dbReference>
<dbReference type="GO" id="GO:0005524">
    <property type="term" value="F:ATP binding"/>
    <property type="evidence" value="ECO:0007669"/>
    <property type="project" value="InterPro"/>
</dbReference>
<comment type="similarity">
    <text evidence="1 4">Belongs to the DNA mismatch repair MutL/HexB family.</text>
</comment>
<evidence type="ECO:0000256" key="4">
    <source>
        <dbReference type="HAMAP-Rule" id="MF_00149"/>
    </source>
</evidence>
<dbReference type="Pfam" id="PF08676">
    <property type="entry name" value="MutL_C"/>
    <property type="match status" value="1"/>
</dbReference>
<dbReference type="InterPro" id="IPR037198">
    <property type="entry name" value="MutL_C_sf"/>
</dbReference>
<dbReference type="CDD" id="cd16926">
    <property type="entry name" value="HATPase_MutL-MLH-PMS-like"/>
    <property type="match status" value="1"/>
</dbReference>
<sequence length="588" mass="66813">MRELYKLPESITHILAAGEVVERPASCLKELLENSIDAGASLIDVKIEKGGMKRIEVYDNGKGIHPDDIEYVFERHTTSKIKSFEDIFSIKTMGFRGEALCAISSVAKVTLVSKHLEEEQGCMVKVEGGKVLSKSFCPFKEGTRIIVEDIFYNTPARLKFLKSPSTEQKYCLEVVEKIAIAWPEISFRAEADGKRQIFTPGDNKIESVIGSIFGIEIVKNLVEFSLEKESLKVWGYFVNPTVSRATRSGYHFYVNRRYIKSKLLSSCIDEAFKNSVITGRFPIVFLFVQIPPSEIDVNVHPSKLEVKFRDERFVYNTIYKAIADSLKSEKMIPKADLGKANDGNDAERERKYTEILSANSNDISLVISEQPNFFEIFSKGAEVVIEQQSFENFDAGNYKIVGYAFDTYIIVQSDDSLYLIDQHAVHERRLFEDFKSQVYSSNVQSQVLASPVVVRLPSSQKEFVISNASVFQKIGFEIEDFGKNEIVVRTWPALLSSNIDTIFLLDVIEMIYEQMVENKSLVEISEDLLKRIACRAAVKGNSKISDLEKKEIVELVLIKKEIFHCPHGRPVVVEISKREIEKMFKRIV</sequence>
<dbReference type="InterPro" id="IPR002099">
    <property type="entry name" value="MutL/Mlh/PMS"/>
</dbReference>
<gene>
    <name evidence="4" type="primary">mutL</name>
    <name evidence="7" type="ORF">Calla_0873</name>
</gene>
<evidence type="ECO:0000256" key="1">
    <source>
        <dbReference type="ARBA" id="ARBA00006082"/>
    </source>
</evidence>
<dbReference type="Pfam" id="PF01119">
    <property type="entry name" value="DNA_mis_repair"/>
    <property type="match status" value="1"/>
</dbReference>
<organism evidence="7 8">
    <name type="scientific">Caldicellulosiruptor acetigenus 6A</name>
    <dbReference type="NCBI Taxonomy" id="632516"/>
    <lineage>
        <taxon>Bacteria</taxon>
        <taxon>Bacillati</taxon>
        <taxon>Bacillota</taxon>
        <taxon>Bacillota incertae sedis</taxon>
        <taxon>Caldicellulosiruptorales</taxon>
        <taxon>Caldicellulosiruptoraceae</taxon>
        <taxon>Caldicellulosiruptor</taxon>
    </lineage>
</organism>
<dbReference type="SUPFAM" id="SSF55874">
    <property type="entry name" value="ATPase domain of HSP90 chaperone/DNA topoisomerase II/histidine kinase"/>
    <property type="match status" value="1"/>
</dbReference>
<dbReference type="PROSITE" id="PS00058">
    <property type="entry name" value="DNA_MISMATCH_REPAIR_1"/>
    <property type="match status" value="1"/>
</dbReference>
<dbReference type="Gene3D" id="3.30.1540.20">
    <property type="entry name" value="MutL, C-terminal domain, dimerisation subdomain"/>
    <property type="match status" value="1"/>
</dbReference>
<dbReference type="CDD" id="cd00782">
    <property type="entry name" value="MutL_Trans"/>
    <property type="match status" value="1"/>
</dbReference>
<accession>G2PUD2</accession>
<dbReference type="RefSeq" id="WP_014042333.1">
    <property type="nucleotide sequence ID" value="NC_015949.1"/>
</dbReference>
<dbReference type="Proteomes" id="UP000009257">
    <property type="component" value="Chromosome"/>
</dbReference>
<dbReference type="FunFam" id="3.30.565.10:FF:000003">
    <property type="entry name" value="DNA mismatch repair endonuclease MutL"/>
    <property type="match status" value="1"/>
</dbReference>
<proteinExistence type="inferred from homology"/>
<name>G2PUD2_9FIRM</name>
<dbReference type="InterPro" id="IPR036890">
    <property type="entry name" value="HATPase_C_sf"/>
</dbReference>
<dbReference type="AlphaFoldDB" id="G2PUD2"/>
<feature type="domain" description="MutL C-terminal dimerisation" evidence="5">
    <location>
        <begin position="400"/>
        <end position="544"/>
    </location>
</feature>
<dbReference type="Gene3D" id="3.30.230.10">
    <property type="match status" value="1"/>
</dbReference>
<dbReference type="GO" id="GO:0006298">
    <property type="term" value="P:mismatch repair"/>
    <property type="evidence" value="ECO:0007669"/>
    <property type="project" value="UniProtKB-UniRule"/>
</dbReference>
<reference evidence="7 8" key="1">
    <citation type="submission" date="2011-08" db="EMBL/GenBank/DDBJ databases">
        <title>Complete sequence of Caldicellulosiruptor lactoaceticus 6A.</title>
        <authorList>
            <consortium name="US DOE Joint Genome Institute"/>
            <person name="Lucas S."/>
            <person name="Han J."/>
            <person name="Lapidus A."/>
            <person name="Cheng J.-F."/>
            <person name="Goodwin L."/>
            <person name="Pitluck S."/>
            <person name="Peters L."/>
            <person name="Davenport K."/>
            <person name="Detter J.C."/>
            <person name="Han C."/>
            <person name="Tapia R."/>
            <person name="Land M."/>
            <person name="Hauser L."/>
            <person name="Kyrpides N."/>
            <person name="Ivanova N."/>
            <person name="Ovchinnikova G."/>
            <person name="Pagani I."/>
            <person name="Blumer-Schuette S.E."/>
            <person name="Kelly R.M."/>
            <person name="Woyke T."/>
        </authorList>
    </citation>
    <scope>NUCLEOTIDE SEQUENCE [LARGE SCALE GENOMIC DNA]</scope>
    <source>
        <strain evidence="7 8">6A</strain>
    </source>
</reference>
<dbReference type="SUPFAM" id="SSF118116">
    <property type="entry name" value="DNA mismatch repair protein MutL"/>
    <property type="match status" value="1"/>
</dbReference>
<evidence type="ECO:0000313" key="8">
    <source>
        <dbReference type="Proteomes" id="UP000009257"/>
    </source>
</evidence>
<dbReference type="GO" id="GO:0030983">
    <property type="term" value="F:mismatched DNA binding"/>
    <property type="evidence" value="ECO:0007669"/>
    <property type="project" value="InterPro"/>
</dbReference>
<dbReference type="GO" id="GO:0032300">
    <property type="term" value="C:mismatch repair complex"/>
    <property type="evidence" value="ECO:0007669"/>
    <property type="project" value="InterPro"/>
</dbReference>
<evidence type="ECO:0000259" key="5">
    <source>
        <dbReference type="SMART" id="SM00853"/>
    </source>
</evidence>
<dbReference type="GO" id="GO:0016887">
    <property type="term" value="F:ATP hydrolysis activity"/>
    <property type="evidence" value="ECO:0007669"/>
    <property type="project" value="InterPro"/>
</dbReference>
<evidence type="ECO:0000256" key="2">
    <source>
        <dbReference type="ARBA" id="ARBA00022763"/>
    </source>
</evidence>
<evidence type="ECO:0000256" key="3">
    <source>
        <dbReference type="ARBA" id="ARBA00023204"/>
    </source>
</evidence>
<dbReference type="Pfam" id="PF13589">
    <property type="entry name" value="HATPase_c_3"/>
    <property type="match status" value="1"/>
</dbReference>
<dbReference type="InterPro" id="IPR038973">
    <property type="entry name" value="MutL/Mlh/Pms-like"/>
</dbReference>
<dbReference type="SMART" id="SM00853">
    <property type="entry name" value="MutL_C"/>
    <property type="match status" value="1"/>
</dbReference>
<dbReference type="GO" id="GO:0140664">
    <property type="term" value="F:ATP-dependent DNA damage sensor activity"/>
    <property type="evidence" value="ECO:0007669"/>
    <property type="project" value="InterPro"/>
</dbReference>
<dbReference type="SUPFAM" id="SSF54211">
    <property type="entry name" value="Ribosomal protein S5 domain 2-like"/>
    <property type="match status" value="1"/>
</dbReference>
<dbReference type="Gene3D" id="3.30.1370.100">
    <property type="entry name" value="MutL, C-terminal domain, regulatory subdomain"/>
    <property type="match status" value="1"/>
</dbReference>
<protein>
    <recommendedName>
        <fullName evidence="4">DNA mismatch repair protein MutL</fullName>
    </recommendedName>
</protein>
<dbReference type="InterPro" id="IPR042121">
    <property type="entry name" value="MutL_C_regsub"/>
</dbReference>
<dbReference type="PANTHER" id="PTHR10073:SF12">
    <property type="entry name" value="DNA MISMATCH REPAIR PROTEIN MLH1"/>
    <property type="match status" value="1"/>
</dbReference>
<dbReference type="InterPro" id="IPR042120">
    <property type="entry name" value="MutL_C_dimsub"/>
</dbReference>
<evidence type="ECO:0000259" key="6">
    <source>
        <dbReference type="SMART" id="SM01340"/>
    </source>
</evidence>
<dbReference type="Gene3D" id="3.30.565.10">
    <property type="entry name" value="Histidine kinase-like ATPase, C-terminal domain"/>
    <property type="match status" value="1"/>
</dbReference>
<dbReference type="InterPro" id="IPR014790">
    <property type="entry name" value="MutL_C"/>
</dbReference>
<dbReference type="NCBIfam" id="TIGR00585">
    <property type="entry name" value="mutl"/>
    <property type="match status" value="1"/>
</dbReference>
<keyword evidence="3 4" id="KW-0234">DNA repair</keyword>
<comment type="function">
    <text evidence="4">This protein is involved in the repair of mismatches in DNA. It is required for dam-dependent methyl-directed DNA mismatch repair. May act as a 'molecular matchmaker', a protein that promotes the formation of a stable complex between two or more DNA-binding proteins in an ATP-dependent manner without itself being part of a final effector complex.</text>
</comment>
<dbReference type="SMART" id="SM01340">
    <property type="entry name" value="DNA_mis_repair"/>
    <property type="match status" value="1"/>
</dbReference>
<evidence type="ECO:0000313" key="7">
    <source>
        <dbReference type="EMBL" id="AEM73524.1"/>
    </source>
</evidence>
<dbReference type="InterPro" id="IPR013507">
    <property type="entry name" value="DNA_mismatch_S5_2-like"/>
</dbReference>
<dbReference type="HAMAP" id="MF_00149">
    <property type="entry name" value="DNA_mis_repair"/>
    <property type="match status" value="1"/>
</dbReference>
<dbReference type="KEGG" id="clc:Calla_0873"/>
<dbReference type="PANTHER" id="PTHR10073">
    <property type="entry name" value="DNA MISMATCH REPAIR PROTEIN MLH, PMS, MUTL"/>
    <property type="match status" value="1"/>
</dbReference>
<dbReference type="InterPro" id="IPR014721">
    <property type="entry name" value="Ribsml_uS5_D2-typ_fold_subgr"/>
</dbReference>
<keyword evidence="2 4" id="KW-0227">DNA damage</keyword>
<dbReference type="InterPro" id="IPR020667">
    <property type="entry name" value="DNA_mismatch_repair_MutL"/>
</dbReference>
<dbReference type="EMBL" id="CP003001">
    <property type="protein sequence ID" value="AEM73524.1"/>
    <property type="molecule type" value="Genomic_DNA"/>
</dbReference>